<dbReference type="InterPro" id="IPR051918">
    <property type="entry name" value="STPP_CPPED1"/>
</dbReference>
<evidence type="ECO:0000313" key="2">
    <source>
        <dbReference type="EMBL" id="GAG76347.1"/>
    </source>
</evidence>
<sequence length="199" mass="22213">MNKRLSSGLRLTVIFLAAIFASGQVAHSGEFPPAPEGTFSIAVIPDTQHYRTDAQTSAVENPVFESYVDWVAENLDEQRIAFVTHVGDIVDINNRDQWTVARAMMDRLHGRIPYGISVGNHDMVRAGDSSLFQEFFAASRYEQFGWYGGYFPSRSEEPAISGNNANSFQLFSAADFEFVILHLECNAPDDVLAWADRIL</sequence>
<reference evidence="2" key="1">
    <citation type="journal article" date="2014" name="Front. Microbiol.">
        <title>High frequency of phylogenetically diverse reductive dehalogenase-homologous genes in deep subseafloor sedimentary metagenomes.</title>
        <authorList>
            <person name="Kawai M."/>
            <person name="Futagami T."/>
            <person name="Toyoda A."/>
            <person name="Takaki Y."/>
            <person name="Nishi S."/>
            <person name="Hori S."/>
            <person name="Arai W."/>
            <person name="Tsubouchi T."/>
            <person name="Morono Y."/>
            <person name="Uchiyama I."/>
            <person name="Ito T."/>
            <person name="Fujiyama A."/>
            <person name="Inagaki F."/>
            <person name="Takami H."/>
        </authorList>
    </citation>
    <scope>NUCLEOTIDE SEQUENCE</scope>
    <source>
        <strain evidence="2">Expedition CK06-06</strain>
    </source>
</reference>
<dbReference type="PANTHER" id="PTHR43143">
    <property type="entry name" value="METALLOPHOSPHOESTERASE, CALCINEURIN SUPERFAMILY"/>
    <property type="match status" value="1"/>
</dbReference>
<name>X1B4W6_9ZZZZ</name>
<feature type="non-terminal residue" evidence="2">
    <location>
        <position position="199"/>
    </location>
</feature>
<dbReference type="Gene3D" id="3.60.21.10">
    <property type="match status" value="1"/>
</dbReference>
<protein>
    <recommendedName>
        <fullName evidence="1">Calcineurin-like phosphoesterase domain-containing protein</fullName>
    </recommendedName>
</protein>
<evidence type="ECO:0000259" key="1">
    <source>
        <dbReference type="Pfam" id="PF00149"/>
    </source>
</evidence>
<proteinExistence type="predicted"/>
<dbReference type="AlphaFoldDB" id="X1B4W6"/>
<dbReference type="InterPro" id="IPR004843">
    <property type="entry name" value="Calcineurin-like_PHP"/>
</dbReference>
<dbReference type="SUPFAM" id="SSF56300">
    <property type="entry name" value="Metallo-dependent phosphatases"/>
    <property type="match status" value="1"/>
</dbReference>
<accession>X1B4W6</accession>
<feature type="domain" description="Calcineurin-like phosphoesterase" evidence="1">
    <location>
        <begin position="40"/>
        <end position="141"/>
    </location>
</feature>
<dbReference type="Pfam" id="PF00149">
    <property type="entry name" value="Metallophos"/>
    <property type="match status" value="1"/>
</dbReference>
<dbReference type="EMBL" id="BART01017305">
    <property type="protein sequence ID" value="GAG76347.1"/>
    <property type="molecule type" value="Genomic_DNA"/>
</dbReference>
<dbReference type="GO" id="GO:0016787">
    <property type="term" value="F:hydrolase activity"/>
    <property type="evidence" value="ECO:0007669"/>
    <property type="project" value="InterPro"/>
</dbReference>
<dbReference type="PANTHER" id="PTHR43143:SF5">
    <property type="entry name" value="SECRETED PROTEIN"/>
    <property type="match status" value="1"/>
</dbReference>
<organism evidence="2">
    <name type="scientific">marine sediment metagenome</name>
    <dbReference type="NCBI Taxonomy" id="412755"/>
    <lineage>
        <taxon>unclassified sequences</taxon>
        <taxon>metagenomes</taxon>
        <taxon>ecological metagenomes</taxon>
    </lineage>
</organism>
<dbReference type="InterPro" id="IPR029052">
    <property type="entry name" value="Metallo-depent_PP-like"/>
</dbReference>
<gene>
    <name evidence="2" type="ORF">S01H4_32985</name>
</gene>
<comment type="caution">
    <text evidence="2">The sequence shown here is derived from an EMBL/GenBank/DDBJ whole genome shotgun (WGS) entry which is preliminary data.</text>
</comment>